<evidence type="ECO:0000256" key="2">
    <source>
        <dbReference type="ARBA" id="ARBA00022670"/>
    </source>
</evidence>
<dbReference type="InterPro" id="IPR036852">
    <property type="entry name" value="Peptidase_S8/S53_dom_sf"/>
</dbReference>
<dbReference type="PANTHER" id="PTHR43806:SF11">
    <property type="entry name" value="CEREVISIN-RELATED"/>
    <property type="match status" value="1"/>
</dbReference>
<evidence type="ECO:0000313" key="9">
    <source>
        <dbReference type="Proteomes" id="UP000184543"/>
    </source>
</evidence>
<evidence type="ECO:0000313" key="8">
    <source>
        <dbReference type="EMBL" id="SHJ95351.1"/>
    </source>
</evidence>
<dbReference type="PROSITE" id="PS51257">
    <property type="entry name" value="PROKAR_LIPOPROTEIN"/>
    <property type="match status" value="1"/>
</dbReference>
<dbReference type="PANTHER" id="PTHR43806">
    <property type="entry name" value="PEPTIDASE S8"/>
    <property type="match status" value="1"/>
</dbReference>
<feature type="signal peptide" evidence="6">
    <location>
        <begin position="1"/>
        <end position="17"/>
    </location>
</feature>
<reference evidence="9" key="1">
    <citation type="submission" date="2016-11" db="EMBL/GenBank/DDBJ databases">
        <authorList>
            <person name="Varghese N."/>
            <person name="Submissions S."/>
        </authorList>
    </citation>
    <scope>NUCLEOTIDE SEQUENCE [LARGE SCALE GENOMIC DNA]</scope>
    <source>
        <strain evidence="9">DSM 19858</strain>
    </source>
</reference>
<dbReference type="GO" id="GO:0004252">
    <property type="term" value="F:serine-type endopeptidase activity"/>
    <property type="evidence" value="ECO:0007669"/>
    <property type="project" value="UniProtKB-UniRule"/>
</dbReference>
<evidence type="ECO:0000256" key="5">
    <source>
        <dbReference type="PROSITE-ProRule" id="PRU01240"/>
    </source>
</evidence>
<dbReference type="PROSITE" id="PS51892">
    <property type="entry name" value="SUBTILASE"/>
    <property type="match status" value="1"/>
</dbReference>
<evidence type="ECO:0000256" key="6">
    <source>
        <dbReference type="SAM" id="SignalP"/>
    </source>
</evidence>
<keyword evidence="9" id="KW-1185">Reference proteome</keyword>
<keyword evidence="3 5" id="KW-0378">Hydrolase</keyword>
<dbReference type="RefSeq" id="WP_072995531.1">
    <property type="nucleotide sequence ID" value="NZ_FQYU01000013.1"/>
</dbReference>
<dbReference type="Proteomes" id="UP000184543">
    <property type="component" value="Unassembled WGS sequence"/>
</dbReference>
<feature type="domain" description="Peptidase S8/S53" evidence="7">
    <location>
        <begin position="161"/>
        <end position="441"/>
    </location>
</feature>
<accession>A0A1M6NHY2</accession>
<evidence type="ECO:0000256" key="3">
    <source>
        <dbReference type="ARBA" id="ARBA00022801"/>
    </source>
</evidence>
<dbReference type="Gene3D" id="3.40.50.200">
    <property type="entry name" value="Peptidase S8/S53 domain"/>
    <property type="match status" value="1"/>
</dbReference>
<proteinExistence type="inferred from homology"/>
<feature type="active site" description="Charge relay system" evidence="5">
    <location>
        <position position="225"/>
    </location>
</feature>
<dbReference type="EMBL" id="FQYU01000013">
    <property type="protein sequence ID" value="SHJ95351.1"/>
    <property type="molecule type" value="Genomic_DNA"/>
</dbReference>
<name>A0A1M6NHY2_9FLAO</name>
<feature type="active site" description="Charge relay system" evidence="5">
    <location>
        <position position="412"/>
    </location>
</feature>
<feature type="active site" description="Charge relay system" evidence="5">
    <location>
        <position position="167"/>
    </location>
</feature>
<evidence type="ECO:0000256" key="1">
    <source>
        <dbReference type="ARBA" id="ARBA00011073"/>
    </source>
</evidence>
<dbReference type="SUPFAM" id="SSF52743">
    <property type="entry name" value="Subtilisin-like"/>
    <property type="match status" value="1"/>
</dbReference>
<evidence type="ECO:0000256" key="4">
    <source>
        <dbReference type="ARBA" id="ARBA00022825"/>
    </source>
</evidence>
<dbReference type="InterPro" id="IPR050131">
    <property type="entry name" value="Peptidase_S8_subtilisin-like"/>
</dbReference>
<keyword evidence="2 5" id="KW-0645">Protease</keyword>
<protein>
    <submittedName>
        <fullName evidence="8">Subtilase family protein</fullName>
    </submittedName>
</protein>
<dbReference type="AlphaFoldDB" id="A0A1M6NHY2"/>
<keyword evidence="6" id="KW-0732">Signal</keyword>
<dbReference type="OrthoDB" id="944909at2"/>
<gene>
    <name evidence="8" type="ORF">SAMN04488513_11368</name>
</gene>
<dbReference type="InterPro" id="IPR000209">
    <property type="entry name" value="Peptidase_S8/S53_dom"/>
</dbReference>
<sequence>MKATALLLLSLPFIASSCDDLENIDPIFDNDDDPNTTIVYDDIVVDEGADSGNPKIFISPNEVIVKYDPGVSQDSVRQDFPLLNYQKCDCGDTNIELWVFDPGIDELEIEGVVQRLSRRSGTRGERSFDIQLTPVGPFPQPGQDVLADTVGLVGPASSLSVNIAVIDTGLDFKRYLNTESPEKFLFPSGYYSYCYDTGTGWNFTADNNGDGIREGDPYFVDDNGHGTYVTKIITDELDKKGVEYQILPLKVFDANGRGSYWDVLCSLAYIKDINNFHTAIDIVNASFGGGLPREFFDESEAGETENIFAGMLEALNDQGTLVITSAGNKGEDNDTGIEGDFLSSFESPNIISVGGYEYDTINPSARPITLHHFSNYGSEGSVDIALAFNNYEIIYDTSDSLRKQRVTLHGTSYAAAALSGKAGTLIDSLGSLPIEDLKNRIFSLTEHAPQLNGKIVDGRALIREE</sequence>
<feature type="chain" id="PRO_5013336876" evidence="6">
    <location>
        <begin position="18"/>
        <end position="465"/>
    </location>
</feature>
<comment type="similarity">
    <text evidence="1 5">Belongs to the peptidase S8 family.</text>
</comment>
<evidence type="ECO:0000259" key="7">
    <source>
        <dbReference type="Pfam" id="PF00082"/>
    </source>
</evidence>
<dbReference type="GO" id="GO:0006508">
    <property type="term" value="P:proteolysis"/>
    <property type="evidence" value="ECO:0007669"/>
    <property type="project" value="UniProtKB-KW"/>
</dbReference>
<organism evidence="8 9">
    <name type="scientific">Pseudozobellia thermophila</name>
    <dbReference type="NCBI Taxonomy" id="192903"/>
    <lineage>
        <taxon>Bacteria</taxon>
        <taxon>Pseudomonadati</taxon>
        <taxon>Bacteroidota</taxon>
        <taxon>Flavobacteriia</taxon>
        <taxon>Flavobacteriales</taxon>
        <taxon>Flavobacteriaceae</taxon>
        <taxon>Pseudozobellia</taxon>
    </lineage>
</organism>
<dbReference type="Pfam" id="PF00082">
    <property type="entry name" value="Peptidase_S8"/>
    <property type="match status" value="1"/>
</dbReference>
<dbReference type="STRING" id="192903.SAMN04488513_11368"/>
<keyword evidence="4 5" id="KW-0720">Serine protease</keyword>